<sequence length="189" mass="19913">MASGTRRPALTRALRPVGACLLAAGVLSGCGAHPGVAAMLTYTDGAGQRVSVTVDEQDVSDAVTDLSVLQIDRRSAIIAMLNRPRLEEALKGVGVEVSDAEVETFTKNTFDTVGKEVPSLSAGAREVMRAAALDSKQTELDPELAQKVGEEMAAATQSAQIEASPRYREKLWIANPAQLPAQQAPSQGR</sequence>
<accession>A0A7T7M9A7</accession>
<gene>
    <name evidence="1" type="ORF">JG540_08820</name>
</gene>
<keyword evidence="2" id="KW-1185">Reference proteome</keyword>
<dbReference type="AlphaFoldDB" id="A0A7T7M9A7"/>
<protein>
    <submittedName>
        <fullName evidence="1">Uncharacterized protein</fullName>
    </submittedName>
</protein>
<dbReference type="Proteomes" id="UP000595895">
    <property type="component" value="Chromosome"/>
</dbReference>
<dbReference type="EMBL" id="CP066802">
    <property type="protein sequence ID" value="QQM67120.1"/>
    <property type="molecule type" value="Genomic_DNA"/>
</dbReference>
<evidence type="ECO:0000313" key="1">
    <source>
        <dbReference type="EMBL" id="QQM67120.1"/>
    </source>
</evidence>
<dbReference type="KEGG" id="awe:JG540_08820"/>
<dbReference type="RefSeq" id="WP_200275427.1">
    <property type="nucleotide sequence ID" value="NZ_CP066802.1"/>
</dbReference>
<evidence type="ECO:0000313" key="2">
    <source>
        <dbReference type="Proteomes" id="UP000595895"/>
    </source>
</evidence>
<name>A0A7T7M9A7_9ACTO</name>
<proteinExistence type="predicted"/>
<dbReference type="PROSITE" id="PS51257">
    <property type="entry name" value="PROKAR_LIPOPROTEIN"/>
    <property type="match status" value="1"/>
</dbReference>
<organism evidence="1 2">
    <name type="scientific">Actinomyces weissii</name>
    <dbReference type="NCBI Taxonomy" id="675090"/>
    <lineage>
        <taxon>Bacteria</taxon>
        <taxon>Bacillati</taxon>
        <taxon>Actinomycetota</taxon>
        <taxon>Actinomycetes</taxon>
        <taxon>Actinomycetales</taxon>
        <taxon>Actinomycetaceae</taxon>
        <taxon>Actinomyces</taxon>
    </lineage>
</organism>
<reference evidence="1 2" key="1">
    <citation type="submission" date="2020-12" db="EMBL/GenBank/DDBJ databases">
        <authorList>
            <person name="Zhou J."/>
        </authorList>
    </citation>
    <scope>NUCLEOTIDE SEQUENCE [LARGE SCALE GENOMIC DNA]</scope>
    <source>
        <strain evidence="1 2">CCUG 61299</strain>
    </source>
</reference>